<proteinExistence type="predicted"/>
<evidence type="ECO:0000313" key="2">
    <source>
        <dbReference type="Proteomes" id="UP000003452"/>
    </source>
</evidence>
<evidence type="ECO:0000313" key="1">
    <source>
        <dbReference type="EMBL" id="EDY94079.1"/>
    </source>
</evidence>
<comment type="caution">
    <text evidence="1">The sequence shown here is derived from an EMBL/GenBank/DDBJ whole genome shotgun (WGS) entry which is preliminary data.</text>
</comment>
<dbReference type="EMBL" id="ABQC02000024">
    <property type="protein sequence ID" value="EDY94079.1"/>
    <property type="molecule type" value="Genomic_DNA"/>
</dbReference>
<accession>B5D3C9</accession>
<dbReference type="Proteomes" id="UP000003452">
    <property type="component" value="Unassembled WGS sequence"/>
</dbReference>
<name>B5D3C9_PHOPM</name>
<sequence length="129" mass="14222">MVVHVDNQSGQVIALAVYQTVSIVLRIAQHAQGTAEVFGHLQAAYPERMVDGFLTEGKHTHGDAANLEMSAGNEFFLGGVNIYYFTFFRLSFHAGNGAGKDPGMKTLERFFLSGFEKYFLIAHLYGLSD</sequence>
<dbReference type="HOGENOM" id="CLU_1944422_0_0_10"/>
<dbReference type="AlphaFoldDB" id="B5D3C9"/>
<organism evidence="1 2">
    <name type="scientific">Phocaeicola plebeius (strain DSM 17135 / JCM 12973 / CCUG 54634 / M2)</name>
    <name type="common">Bacteroides plebeius</name>
    <dbReference type="NCBI Taxonomy" id="484018"/>
    <lineage>
        <taxon>Bacteria</taxon>
        <taxon>Pseudomonadati</taxon>
        <taxon>Bacteroidota</taxon>
        <taxon>Bacteroidia</taxon>
        <taxon>Bacteroidales</taxon>
        <taxon>Bacteroidaceae</taxon>
        <taxon>Phocaeicola</taxon>
    </lineage>
</organism>
<reference evidence="1 2" key="1">
    <citation type="submission" date="2008-08" db="EMBL/GenBank/DDBJ databases">
        <title>Draft genome sequence of Bacteroides plebeius (DSM 17135).</title>
        <authorList>
            <person name="Sudarsanam P."/>
            <person name="Ley R."/>
            <person name="Guruge J."/>
            <person name="Turnbaugh P.J."/>
            <person name="Mahowald M."/>
            <person name="Liep D."/>
            <person name="Gordon J."/>
        </authorList>
    </citation>
    <scope>NUCLEOTIDE SEQUENCE [LARGE SCALE GENOMIC DNA]</scope>
    <source>
        <strain evidence="2">DSM 17135 / JCM 12973 / M2</strain>
    </source>
</reference>
<protein>
    <submittedName>
        <fullName evidence="1">Uncharacterized protein</fullName>
    </submittedName>
</protein>
<gene>
    <name evidence="1" type="ORF">BACPLE_03523</name>
</gene>
<reference evidence="1 2" key="2">
    <citation type="submission" date="2008-08" db="EMBL/GenBank/DDBJ databases">
        <authorList>
            <person name="Fulton L."/>
            <person name="Clifton S."/>
            <person name="Fulton B."/>
            <person name="Xu J."/>
            <person name="Minx P."/>
            <person name="Pepin K.H."/>
            <person name="Johnson M."/>
            <person name="Thiruvilangam P."/>
            <person name="Bhonagiri V."/>
            <person name="Nash W.E."/>
            <person name="Mardis E.R."/>
            <person name="Wilson R.K."/>
        </authorList>
    </citation>
    <scope>NUCLEOTIDE SEQUENCE [LARGE SCALE GENOMIC DNA]</scope>
    <source>
        <strain evidence="2">DSM 17135 / JCM 12973 / M2</strain>
    </source>
</reference>